<comment type="subcellular location">
    <subcellularLocation>
        <location evidence="2">Cytoplasm</location>
    </subcellularLocation>
</comment>
<organism evidence="3 4">
    <name type="scientific">Desulfomicrobium orale DSM 12838</name>
    <dbReference type="NCBI Taxonomy" id="888061"/>
    <lineage>
        <taxon>Bacteria</taxon>
        <taxon>Pseudomonadati</taxon>
        <taxon>Thermodesulfobacteriota</taxon>
        <taxon>Desulfovibrionia</taxon>
        <taxon>Desulfovibrionales</taxon>
        <taxon>Desulfomicrobiaceae</taxon>
        <taxon>Desulfomicrobium</taxon>
    </lineage>
</organism>
<dbReference type="GO" id="GO:0090071">
    <property type="term" value="P:negative regulation of ribosome biogenesis"/>
    <property type="evidence" value="ECO:0007669"/>
    <property type="project" value="UniProtKB-UniRule"/>
</dbReference>
<dbReference type="RefSeq" id="WP_066607815.1">
    <property type="nucleotide sequence ID" value="NZ_CP014230.1"/>
</dbReference>
<dbReference type="GO" id="GO:0017148">
    <property type="term" value="P:negative regulation of translation"/>
    <property type="evidence" value="ECO:0007669"/>
    <property type="project" value="UniProtKB-UniRule"/>
</dbReference>
<evidence type="ECO:0000256" key="1">
    <source>
        <dbReference type="ARBA" id="ARBA00010574"/>
    </source>
</evidence>
<dbReference type="Pfam" id="PF02410">
    <property type="entry name" value="RsfS"/>
    <property type="match status" value="1"/>
</dbReference>
<dbReference type="InterPro" id="IPR043519">
    <property type="entry name" value="NT_sf"/>
</dbReference>
<protein>
    <recommendedName>
        <fullName evidence="2">Ribosomal silencing factor RsfS</fullName>
    </recommendedName>
</protein>
<dbReference type="GO" id="GO:0043023">
    <property type="term" value="F:ribosomal large subunit binding"/>
    <property type="evidence" value="ECO:0007669"/>
    <property type="project" value="TreeGrafter"/>
</dbReference>
<dbReference type="InterPro" id="IPR004394">
    <property type="entry name" value="Iojap/RsfS/C7orf30"/>
</dbReference>
<comment type="subunit">
    <text evidence="2">Interacts with ribosomal protein uL14 (rplN).</text>
</comment>
<evidence type="ECO:0000256" key="2">
    <source>
        <dbReference type="HAMAP-Rule" id="MF_01477"/>
    </source>
</evidence>
<proteinExistence type="inferred from homology"/>
<dbReference type="GO" id="GO:0042256">
    <property type="term" value="P:cytosolic ribosome assembly"/>
    <property type="evidence" value="ECO:0007669"/>
    <property type="project" value="UniProtKB-UniRule"/>
</dbReference>
<comment type="similarity">
    <text evidence="1 2">Belongs to the Iojap/RsfS family.</text>
</comment>
<keyword evidence="2" id="KW-0678">Repressor</keyword>
<dbReference type="OrthoDB" id="9793681at2"/>
<dbReference type="NCBIfam" id="TIGR00090">
    <property type="entry name" value="rsfS_iojap_ybeB"/>
    <property type="match status" value="1"/>
</dbReference>
<evidence type="ECO:0000313" key="4">
    <source>
        <dbReference type="Proteomes" id="UP000063964"/>
    </source>
</evidence>
<gene>
    <name evidence="2" type="primary">rsfS</name>
    <name evidence="3" type="ORF">AXF15_11905</name>
</gene>
<dbReference type="PANTHER" id="PTHR21043:SF0">
    <property type="entry name" value="MITOCHONDRIAL ASSEMBLY OF RIBOSOMAL LARGE SUBUNIT PROTEIN 1"/>
    <property type="match status" value="1"/>
</dbReference>
<sequence>MEEKIGLIAAWLADKKGTAISALDLRGVSGLTEAMIFATARSARHAQALGEELMERFRERRWEILGVEGMTQGQWVLLDGNDVIVHIFQDEVRSLFNMEGLYAKAPRFPLTIEDSEARP</sequence>
<dbReference type="KEGG" id="doa:AXF15_11905"/>
<accession>A0A0X8JRT4</accession>
<dbReference type="STRING" id="888061.AXF15_11905"/>
<evidence type="ECO:0000313" key="3">
    <source>
        <dbReference type="EMBL" id="AMD93730.1"/>
    </source>
</evidence>
<dbReference type="GO" id="GO:0005737">
    <property type="term" value="C:cytoplasm"/>
    <property type="evidence" value="ECO:0007669"/>
    <property type="project" value="UniProtKB-SubCell"/>
</dbReference>
<keyword evidence="4" id="KW-1185">Reference proteome</keyword>
<dbReference type="HAMAP" id="MF_01477">
    <property type="entry name" value="Iojap_RsfS"/>
    <property type="match status" value="1"/>
</dbReference>
<keyword evidence="2" id="KW-0963">Cytoplasm</keyword>
<dbReference type="Gene3D" id="3.30.460.10">
    <property type="entry name" value="Beta Polymerase, domain 2"/>
    <property type="match status" value="1"/>
</dbReference>
<keyword evidence="2" id="KW-0810">Translation regulation</keyword>
<dbReference type="PANTHER" id="PTHR21043">
    <property type="entry name" value="IOJAP SUPERFAMILY ORTHOLOG"/>
    <property type="match status" value="1"/>
</dbReference>
<dbReference type="AlphaFoldDB" id="A0A0X8JRT4"/>
<dbReference type="SUPFAM" id="SSF81301">
    <property type="entry name" value="Nucleotidyltransferase"/>
    <property type="match status" value="1"/>
</dbReference>
<reference evidence="4" key="1">
    <citation type="submission" date="2016-02" db="EMBL/GenBank/DDBJ databases">
        <authorList>
            <person name="Holder M.E."/>
            <person name="Ajami N.J."/>
            <person name="Petrosino J.F."/>
        </authorList>
    </citation>
    <scope>NUCLEOTIDE SEQUENCE [LARGE SCALE GENOMIC DNA]</scope>
    <source>
        <strain evidence="4">DSM 12838</strain>
    </source>
</reference>
<dbReference type="EMBL" id="CP014230">
    <property type="protein sequence ID" value="AMD93730.1"/>
    <property type="molecule type" value="Genomic_DNA"/>
</dbReference>
<name>A0A0X8JRT4_9BACT</name>
<comment type="function">
    <text evidence="2">Functions as a ribosomal silencing factor. Interacts with ribosomal protein uL14 (rplN), blocking formation of intersubunit bridge B8. Prevents association of the 30S and 50S ribosomal subunits and the formation of functional ribosomes, thus repressing translation.</text>
</comment>
<dbReference type="Proteomes" id="UP000063964">
    <property type="component" value="Chromosome"/>
</dbReference>